<accession>A0A6C0AFF5</accession>
<reference evidence="2" key="1">
    <citation type="journal article" date="2020" name="Nature">
        <title>Giant virus diversity and host interactions through global metagenomics.</title>
        <authorList>
            <person name="Schulz F."/>
            <person name="Roux S."/>
            <person name="Paez-Espino D."/>
            <person name="Jungbluth S."/>
            <person name="Walsh D.A."/>
            <person name="Denef V.J."/>
            <person name="McMahon K.D."/>
            <person name="Konstantinidis K.T."/>
            <person name="Eloe-Fadrosh E.A."/>
            <person name="Kyrpides N.C."/>
            <person name="Woyke T."/>
        </authorList>
    </citation>
    <scope>NUCLEOTIDE SEQUENCE</scope>
    <source>
        <strain evidence="2">GVMAG-S-1021933-23</strain>
    </source>
</reference>
<organism evidence="2">
    <name type="scientific">viral metagenome</name>
    <dbReference type="NCBI Taxonomy" id="1070528"/>
    <lineage>
        <taxon>unclassified sequences</taxon>
        <taxon>metagenomes</taxon>
        <taxon>organismal metagenomes</taxon>
    </lineage>
</organism>
<keyword evidence="1" id="KW-0812">Transmembrane</keyword>
<feature type="transmembrane region" description="Helical" evidence="1">
    <location>
        <begin position="12"/>
        <end position="33"/>
    </location>
</feature>
<protein>
    <submittedName>
        <fullName evidence="2">Uncharacterized protein</fullName>
    </submittedName>
</protein>
<feature type="transmembrane region" description="Helical" evidence="1">
    <location>
        <begin position="45"/>
        <end position="66"/>
    </location>
</feature>
<keyword evidence="1" id="KW-1133">Transmembrane helix</keyword>
<proteinExistence type="predicted"/>
<dbReference type="AlphaFoldDB" id="A0A6C0AFF5"/>
<evidence type="ECO:0000256" key="1">
    <source>
        <dbReference type="SAM" id="Phobius"/>
    </source>
</evidence>
<sequence>MILIGFKIFIKIFIFILQLIYITITLMIGFIYYKYFDNYKIFDRYYELLVGEIFLIWWVKNILYFIKKLFIIMFPLKISKYVFVKKYKNCIMYIPKRVE</sequence>
<name>A0A6C0AFF5_9ZZZZ</name>
<keyword evidence="1" id="KW-0472">Membrane</keyword>
<dbReference type="EMBL" id="MN740595">
    <property type="protein sequence ID" value="QHS78170.1"/>
    <property type="molecule type" value="Genomic_DNA"/>
</dbReference>
<evidence type="ECO:0000313" key="2">
    <source>
        <dbReference type="EMBL" id="QHS78170.1"/>
    </source>
</evidence>